<keyword evidence="2" id="KW-1185">Reference proteome</keyword>
<accession>A0A517Y619</accession>
<reference evidence="1 2" key="1">
    <citation type="submission" date="2019-02" db="EMBL/GenBank/DDBJ databases">
        <title>Deep-cultivation of Planctomycetes and their phenomic and genomic characterization uncovers novel biology.</title>
        <authorList>
            <person name="Wiegand S."/>
            <person name="Jogler M."/>
            <person name="Boedeker C."/>
            <person name="Pinto D."/>
            <person name="Vollmers J."/>
            <person name="Rivas-Marin E."/>
            <person name="Kohn T."/>
            <person name="Peeters S.H."/>
            <person name="Heuer A."/>
            <person name="Rast P."/>
            <person name="Oberbeckmann S."/>
            <person name="Bunk B."/>
            <person name="Jeske O."/>
            <person name="Meyerdierks A."/>
            <person name="Storesund J.E."/>
            <person name="Kallscheuer N."/>
            <person name="Luecker S."/>
            <person name="Lage O.M."/>
            <person name="Pohl T."/>
            <person name="Merkel B.J."/>
            <person name="Hornburger P."/>
            <person name="Mueller R.-W."/>
            <person name="Bruemmer F."/>
            <person name="Labrenz M."/>
            <person name="Spormann A.M."/>
            <person name="Op den Camp H."/>
            <person name="Overmann J."/>
            <person name="Amann R."/>
            <person name="Jetten M.S.M."/>
            <person name="Mascher T."/>
            <person name="Medema M.H."/>
            <person name="Devos D.P."/>
            <person name="Kaster A.-K."/>
            <person name="Ovreas L."/>
            <person name="Rohde M."/>
            <person name="Galperin M.Y."/>
            <person name="Jogler C."/>
        </authorList>
    </citation>
    <scope>NUCLEOTIDE SEQUENCE [LARGE SCALE GENOMIC DNA]</scope>
    <source>
        <strain evidence="1 2">ETA_A8</strain>
    </source>
</reference>
<dbReference type="Proteomes" id="UP000315017">
    <property type="component" value="Chromosome"/>
</dbReference>
<dbReference type="EMBL" id="CP036274">
    <property type="protein sequence ID" value="QDU25660.1"/>
    <property type="molecule type" value="Genomic_DNA"/>
</dbReference>
<protein>
    <submittedName>
        <fullName evidence="1">Uncharacterized protein</fullName>
    </submittedName>
</protein>
<evidence type="ECO:0000313" key="2">
    <source>
        <dbReference type="Proteomes" id="UP000315017"/>
    </source>
</evidence>
<organism evidence="1 2">
    <name type="scientific">Anatilimnocola aggregata</name>
    <dbReference type="NCBI Taxonomy" id="2528021"/>
    <lineage>
        <taxon>Bacteria</taxon>
        <taxon>Pseudomonadati</taxon>
        <taxon>Planctomycetota</taxon>
        <taxon>Planctomycetia</taxon>
        <taxon>Pirellulales</taxon>
        <taxon>Pirellulaceae</taxon>
        <taxon>Anatilimnocola</taxon>
    </lineage>
</organism>
<gene>
    <name evidence="1" type="ORF">ETAA8_07300</name>
</gene>
<sequence>MPTACIISGEMFFAMRIAAAARALGVSLVILRSAAEVPTKLAADCRLAMIDLGSGVGADLLGLVAAIQAVTPTTQIVAFGPHVDHELLARAQAAGCTTMSNGEFNQRYANLLQGLLSAS</sequence>
<dbReference type="KEGG" id="aagg:ETAA8_07300"/>
<dbReference type="OrthoDB" id="291953at2"/>
<evidence type="ECO:0000313" key="1">
    <source>
        <dbReference type="EMBL" id="QDU25660.1"/>
    </source>
</evidence>
<name>A0A517Y619_9BACT</name>
<dbReference type="RefSeq" id="WP_145084963.1">
    <property type="nucleotide sequence ID" value="NZ_CP036274.1"/>
</dbReference>
<dbReference type="AlphaFoldDB" id="A0A517Y619"/>
<proteinExistence type="predicted"/>